<dbReference type="SUPFAM" id="SSF51998">
    <property type="entry name" value="PFL-like glycyl radical enzymes"/>
    <property type="match status" value="1"/>
</dbReference>
<protein>
    <submittedName>
        <fullName evidence="7">Pyruvate-formate lyase</fullName>
    </submittedName>
</protein>
<dbReference type="RefSeq" id="WP_238074261.1">
    <property type="nucleotide sequence ID" value="NZ_JAKNJB010000018.1"/>
</dbReference>
<evidence type="ECO:0000259" key="5">
    <source>
        <dbReference type="PROSITE" id="PS51149"/>
    </source>
</evidence>
<keyword evidence="1 3" id="KW-0556">Organic radical</keyword>
<evidence type="ECO:0000256" key="2">
    <source>
        <dbReference type="ARBA" id="ARBA00023239"/>
    </source>
</evidence>
<dbReference type="InterPro" id="IPR004184">
    <property type="entry name" value="PFL_dom"/>
</dbReference>
<dbReference type="EMBL" id="JAKNJB010000018">
    <property type="protein sequence ID" value="MCG4527647.1"/>
    <property type="molecule type" value="Genomic_DNA"/>
</dbReference>
<dbReference type="PROSITE" id="PS51149">
    <property type="entry name" value="GLY_RADICAL_2"/>
    <property type="match status" value="1"/>
</dbReference>
<gene>
    <name evidence="7" type="ORF">L0P79_11210</name>
</gene>
<dbReference type="GO" id="GO:0016829">
    <property type="term" value="F:lyase activity"/>
    <property type="evidence" value="ECO:0007669"/>
    <property type="project" value="UniProtKB-KW"/>
</dbReference>
<feature type="modified residue" description="Glycine radical" evidence="3">
    <location>
        <position position="744"/>
    </location>
</feature>
<organism evidence="7 8">
    <name type="scientific">Intestinimonas massiliensis</name>
    <name type="common">ex Afouda et al. 2020</name>
    <dbReference type="NCBI Taxonomy" id="1673721"/>
    <lineage>
        <taxon>Bacteria</taxon>
        <taxon>Bacillati</taxon>
        <taxon>Bacillota</taxon>
        <taxon>Clostridia</taxon>
        <taxon>Eubacteriales</taxon>
        <taxon>Intestinimonas</taxon>
    </lineage>
</organism>
<evidence type="ECO:0000256" key="1">
    <source>
        <dbReference type="ARBA" id="ARBA00022818"/>
    </source>
</evidence>
<dbReference type="Proteomes" id="UP001200313">
    <property type="component" value="Unassembled WGS sequence"/>
</dbReference>
<dbReference type="Pfam" id="PF02901">
    <property type="entry name" value="PFL-like"/>
    <property type="match status" value="1"/>
</dbReference>
<feature type="domain" description="Glycine radical" evidence="5">
    <location>
        <begin position="648"/>
        <end position="768"/>
    </location>
</feature>
<dbReference type="Pfam" id="PF01228">
    <property type="entry name" value="Gly_radical"/>
    <property type="match status" value="1"/>
</dbReference>
<keyword evidence="2 7" id="KW-0456">Lyase</keyword>
<dbReference type="PROSITE" id="PS51554">
    <property type="entry name" value="PFL"/>
    <property type="match status" value="1"/>
</dbReference>
<reference evidence="7 8" key="1">
    <citation type="submission" date="2022-01" db="EMBL/GenBank/DDBJ databases">
        <title>Collection of gut derived symbiotic bacterial strains cultured from healthy donors.</title>
        <authorList>
            <person name="Lin H."/>
            <person name="Kohout C."/>
            <person name="Waligurski E."/>
            <person name="Pamer E.G."/>
        </authorList>
    </citation>
    <scope>NUCLEOTIDE SEQUENCE [LARGE SCALE GENOMIC DNA]</scope>
    <source>
        <strain evidence="7 8">DFI.3.7</strain>
    </source>
</reference>
<feature type="region of interest" description="Disordered" evidence="4">
    <location>
        <begin position="283"/>
        <end position="304"/>
    </location>
</feature>
<accession>A0ABS9MA17</accession>
<evidence type="ECO:0000259" key="6">
    <source>
        <dbReference type="PROSITE" id="PS51554"/>
    </source>
</evidence>
<feature type="domain" description="PFL" evidence="6">
    <location>
        <begin position="2"/>
        <end position="641"/>
    </location>
</feature>
<keyword evidence="7" id="KW-0670">Pyruvate</keyword>
<dbReference type="InterPro" id="IPR001150">
    <property type="entry name" value="Gly_radical"/>
</dbReference>
<dbReference type="InterPro" id="IPR051215">
    <property type="entry name" value="GRE"/>
</dbReference>
<comment type="caution">
    <text evidence="7">The sequence shown here is derived from an EMBL/GenBank/DDBJ whole genome shotgun (WGS) entry which is preliminary data.</text>
</comment>
<dbReference type="PANTHER" id="PTHR43641">
    <property type="entry name" value="FORMATE ACETYLTRANSFERASE 3-RELATED"/>
    <property type="match status" value="1"/>
</dbReference>
<dbReference type="PANTHER" id="PTHR43641:SF2">
    <property type="entry name" value="DEHYDRATASE YBIW-RELATED"/>
    <property type="match status" value="1"/>
</dbReference>
<evidence type="ECO:0000256" key="3">
    <source>
        <dbReference type="PROSITE-ProRule" id="PRU00493"/>
    </source>
</evidence>
<dbReference type="Gene3D" id="3.20.70.20">
    <property type="match status" value="1"/>
</dbReference>
<proteinExistence type="predicted"/>
<sequence length="768" mass="87506">MTRNEKIKERLFNNEYFTKKEWWGGDKTILTSEEIKREPLIVRKALAIAYTLENMPIEIKPDELIVGISTMSSCALGNEIPEYALPEEEEEVFARSSFTVKSVWGHYPPRYETLLEKGLSGIREHIYQKLSEESDKQTPNLETLSLYRAMLISIKGVKTLSERYATLALKEANNTTDPARRKELIEISKICSKVPENTPETFHEALQSCYLMFIALQSTLEFVPVARSDQYLYPFYRKDIDNGRLTVEKAKELVCSWIAKFNERVQLDSEHWEKNHATGFYQRDGIAPDSDETENTNNAIDDSESWKEGTSVNHWLLNMILGGQNERGEDATNELTYIILEQWSFLEVVMPVLSVRFHKNSPQKLYEVCADILRNGSGEPAIYNDEKIIEGLVRRGIPIEEARCYSNDGCWETLIPGKTNFSFGNIDVLQLLEYQLNEGVSLVRGKKEFVSIGSPAEWETFEDFYQAYIKLMELKIQRILEEKIQFYKDRYAIAPSPLLSTIMDDCIERGQDVSLKGAKYNIYSLIIASFSHFIDSIAAIKKMVYEEKKVSLDTLINALRKNYEGYEDLRQMMINQVPKFGNDNPYTDEIATRFMKDFEESAFKVSEKIDMDDFHLGLGIGTFEVYMTFGWNIGASPDGRLMHESVASNYSPSIGLDVNGPTAAIRSITAPDLVPYCVGCPLDIQMNSNEVIGESGLKRLIGLIKSFMDLGGLMLTITGVKPEDLIDAQINPMKHKSLRVRMGGLSAYFIALSKEHQDIMIQKVKHGV</sequence>
<evidence type="ECO:0000313" key="7">
    <source>
        <dbReference type="EMBL" id="MCG4527647.1"/>
    </source>
</evidence>
<evidence type="ECO:0000313" key="8">
    <source>
        <dbReference type="Proteomes" id="UP001200313"/>
    </source>
</evidence>
<keyword evidence="8" id="KW-1185">Reference proteome</keyword>
<name>A0ABS9MA17_9FIRM</name>
<evidence type="ECO:0000256" key="4">
    <source>
        <dbReference type="SAM" id="MobiDB-lite"/>
    </source>
</evidence>